<evidence type="ECO:0000256" key="9">
    <source>
        <dbReference type="ARBA" id="ARBA00023306"/>
    </source>
</evidence>
<dbReference type="PANTHER" id="PTHR47755">
    <property type="entry name" value="CELL DIVISION PROTEIN FTSX"/>
    <property type="match status" value="1"/>
</dbReference>
<dbReference type="GO" id="GO:0051301">
    <property type="term" value="P:cell division"/>
    <property type="evidence" value="ECO:0007669"/>
    <property type="project" value="UniProtKB-KW"/>
</dbReference>
<feature type="transmembrane region" description="Helical" evidence="12">
    <location>
        <begin position="241"/>
        <end position="267"/>
    </location>
</feature>
<evidence type="ECO:0000256" key="3">
    <source>
        <dbReference type="ARBA" id="ARBA00021907"/>
    </source>
</evidence>
<evidence type="ECO:0000256" key="2">
    <source>
        <dbReference type="ARBA" id="ARBA00007379"/>
    </source>
</evidence>
<feature type="transmembrane region" description="Helical" evidence="12">
    <location>
        <begin position="194"/>
        <end position="220"/>
    </location>
</feature>
<comment type="caution">
    <text evidence="15">The sequence shown here is derived from an EMBL/GenBank/DDBJ whole genome shotgun (WGS) entry which is preliminary data.</text>
</comment>
<dbReference type="Pfam" id="PF18075">
    <property type="entry name" value="FtsX_ECD"/>
    <property type="match status" value="1"/>
</dbReference>
<keyword evidence="6 12" id="KW-0812">Transmembrane</keyword>
<evidence type="ECO:0000256" key="6">
    <source>
        <dbReference type="ARBA" id="ARBA00022692"/>
    </source>
</evidence>
<evidence type="ECO:0000256" key="5">
    <source>
        <dbReference type="ARBA" id="ARBA00022618"/>
    </source>
</evidence>
<comment type="subcellular location">
    <subcellularLocation>
        <location evidence="1">Cell membrane</location>
        <topology evidence="1">Multi-pass membrane protein</topology>
    </subcellularLocation>
</comment>
<keyword evidence="5 10" id="KW-0132">Cell division</keyword>
<reference evidence="15 16" key="1">
    <citation type="journal article" date="2019" name="Nat. Microbiol.">
        <title>Mediterranean grassland soil C-N compound turnover is dependent on rainfall and depth, and is mediated by genomically divergent microorganisms.</title>
        <authorList>
            <person name="Diamond S."/>
            <person name="Andeer P.F."/>
            <person name="Li Z."/>
            <person name="Crits-Christoph A."/>
            <person name="Burstein D."/>
            <person name="Anantharaman K."/>
            <person name="Lane K.R."/>
            <person name="Thomas B.C."/>
            <person name="Pan C."/>
            <person name="Northen T.R."/>
            <person name="Banfield J.F."/>
        </authorList>
    </citation>
    <scope>NUCLEOTIDE SEQUENCE [LARGE SCALE GENOMIC DNA]</scope>
    <source>
        <strain evidence="15">NP_5</strain>
    </source>
</reference>
<dbReference type="Gene3D" id="3.30.70.3040">
    <property type="match status" value="1"/>
</dbReference>
<evidence type="ECO:0000256" key="4">
    <source>
        <dbReference type="ARBA" id="ARBA00022475"/>
    </source>
</evidence>
<gene>
    <name evidence="15" type="ORF">E6H02_10945</name>
</gene>
<dbReference type="NCBIfam" id="NF038347">
    <property type="entry name" value="FtsX_Gpos"/>
    <property type="match status" value="1"/>
</dbReference>
<protein>
    <recommendedName>
        <fullName evidence="3 10">Cell division protein FtsX</fullName>
    </recommendedName>
</protein>
<keyword evidence="7 12" id="KW-1133">Transmembrane helix</keyword>
<sequence length="346" mass="36386">MRRGDSMPAAGRPGGGGRVPAARRLRPARSLLYFVREGIRGFGHNGLASAAAVTITMVTLVALGAATVVASTLDHLARRLESRVEMIVYLRDGLGAGEVAVVRARLTRLPGVTGVTYVSKDDALAAFQQRLGSRVDLSELSHNPLPASLEVAVDDPGRLPGMAAEAGTFPGVEHVSYGAETVNRLLAVTWWVRFLGAIASGGFALVAMIIIVNTIRLTVLARRAEIEVMRLVGATAWFIRWPFVVEGAVTGALAGFVAMILVTGAYAWLARALPFLPLSPQQVALDLVWKVLLWGVVIGIGGSLLAVRRFLSLTGRPSGAPSTTRSGSACSGRSSTSSRRATSIAG</sequence>
<dbReference type="PANTHER" id="PTHR47755:SF1">
    <property type="entry name" value="CELL DIVISION PROTEIN FTSX"/>
    <property type="match status" value="1"/>
</dbReference>
<feature type="transmembrane region" description="Helical" evidence="12">
    <location>
        <begin position="287"/>
        <end position="307"/>
    </location>
</feature>
<evidence type="ECO:0000256" key="1">
    <source>
        <dbReference type="ARBA" id="ARBA00004651"/>
    </source>
</evidence>
<feature type="compositionally biased region" description="Low complexity" evidence="11">
    <location>
        <begin position="322"/>
        <end position="346"/>
    </location>
</feature>
<dbReference type="EMBL" id="VBAM01000451">
    <property type="protein sequence ID" value="TMJ07764.1"/>
    <property type="molecule type" value="Genomic_DNA"/>
</dbReference>
<evidence type="ECO:0000256" key="8">
    <source>
        <dbReference type="ARBA" id="ARBA00023136"/>
    </source>
</evidence>
<feature type="domain" description="ABC3 transporter permease C-terminal" evidence="13">
    <location>
        <begin position="198"/>
        <end position="312"/>
    </location>
</feature>
<comment type="similarity">
    <text evidence="2 10">Belongs to the ABC-4 integral membrane protein family. FtsX subfamily.</text>
</comment>
<proteinExistence type="inferred from homology"/>
<keyword evidence="8 10" id="KW-0472">Membrane</keyword>
<feature type="domain" description="FtsX extracellular" evidence="14">
    <location>
        <begin position="84"/>
        <end position="175"/>
    </location>
</feature>
<dbReference type="PIRSF" id="PIRSF003097">
    <property type="entry name" value="FtsX"/>
    <property type="match status" value="1"/>
</dbReference>
<keyword evidence="4 10" id="KW-1003">Cell membrane</keyword>
<evidence type="ECO:0000313" key="15">
    <source>
        <dbReference type="EMBL" id="TMJ07764.1"/>
    </source>
</evidence>
<feature type="transmembrane region" description="Helical" evidence="12">
    <location>
        <begin position="46"/>
        <end position="70"/>
    </location>
</feature>
<dbReference type="InterPro" id="IPR058204">
    <property type="entry name" value="FtsX_firmicutes-type"/>
</dbReference>
<evidence type="ECO:0000259" key="14">
    <source>
        <dbReference type="Pfam" id="PF18075"/>
    </source>
</evidence>
<evidence type="ECO:0000256" key="10">
    <source>
        <dbReference type="PIRNR" id="PIRNR003097"/>
    </source>
</evidence>
<name>A0A537LIB5_9BACT</name>
<accession>A0A537LIB5</accession>
<dbReference type="InterPro" id="IPR003838">
    <property type="entry name" value="ABC3_permease_C"/>
</dbReference>
<evidence type="ECO:0000313" key="16">
    <source>
        <dbReference type="Proteomes" id="UP000320393"/>
    </source>
</evidence>
<dbReference type="Pfam" id="PF02687">
    <property type="entry name" value="FtsX"/>
    <property type="match status" value="1"/>
</dbReference>
<organism evidence="15 16">
    <name type="scientific">Candidatus Segetimicrobium genomatis</name>
    <dbReference type="NCBI Taxonomy" id="2569760"/>
    <lineage>
        <taxon>Bacteria</taxon>
        <taxon>Bacillati</taxon>
        <taxon>Candidatus Sysuimicrobiota</taxon>
        <taxon>Candidatus Sysuimicrobiia</taxon>
        <taxon>Candidatus Sysuimicrobiales</taxon>
        <taxon>Candidatus Segetimicrobiaceae</taxon>
        <taxon>Candidatus Segetimicrobium</taxon>
    </lineage>
</organism>
<evidence type="ECO:0000256" key="7">
    <source>
        <dbReference type="ARBA" id="ARBA00022989"/>
    </source>
</evidence>
<feature type="region of interest" description="Disordered" evidence="11">
    <location>
        <begin position="316"/>
        <end position="346"/>
    </location>
</feature>
<dbReference type="Proteomes" id="UP000320393">
    <property type="component" value="Unassembled WGS sequence"/>
</dbReference>
<dbReference type="GO" id="GO:0005886">
    <property type="term" value="C:plasma membrane"/>
    <property type="evidence" value="ECO:0007669"/>
    <property type="project" value="UniProtKB-SubCell"/>
</dbReference>
<dbReference type="InterPro" id="IPR004513">
    <property type="entry name" value="FtsX"/>
</dbReference>
<dbReference type="InterPro" id="IPR040690">
    <property type="entry name" value="FtsX_ECD"/>
</dbReference>
<evidence type="ECO:0000259" key="13">
    <source>
        <dbReference type="Pfam" id="PF02687"/>
    </source>
</evidence>
<keyword evidence="9 10" id="KW-0131">Cell cycle</keyword>
<evidence type="ECO:0000256" key="11">
    <source>
        <dbReference type="SAM" id="MobiDB-lite"/>
    </source>
</evidence>
<feature type="region of interest" description="Disordered" evidence="11">
    <location>
        <begin position="1"/>
        <end position="21"/>
    </location>
</feature>
<dbReference type="AlphaFoldDB" id="A0A537LIB5"/>
<evidence type="ECO:0000256" key="12">
    <source>
        <dbReference type="SAM" id="Phobius"/>
    </source>
</evidence>